<dbReference type="Gene3D" id="3.90.79.10">
    <property type="entry name" value="Nucleoside Triphosphate Pyrophosphohydrolase"/>
    <property type="match status" value="1"/>
</dbReference>
<dbReference type="InterPro" id="IPR015797">
    <property type="entry name" value="NUDIX_hydrolase-like_dom_sf"/>
</dbReference>
<dbReference type="RefSeq" id="WP_353865745.1">
    <property type="nucleotide sequence ID" value="NZ_CP088295.1"/>
</dbReference>
<organism evidence="2 3">
    <name type="scientific">Svornostia abyssi</name>
    <dbReference type="NCBI Taxonomy" id="2898438"/>
    <lineage>
        <taxon>Bacteria</taxon>
        <taxon>Bacillati</taxon>
        <taxon>Actinomycetota</taxon>
        <taxon>Thermoleophilia</taxon>
        <taxon>Solirubrobacterales</taxon>
        <taxon>Baekduiaceae</taxon>
        <taxon>Svornostia</taxon>
    </lineage>
</organism>
<protein>
    <submittedName>
        <fullName evidence="2">NUDIX domain-containing protein</fullName>
    </submittedName>
</protein>
<feature type="domain" description="Nudix hydrolase" evidence="1">
    <location>
        <begin position="89"/>
        <end position="217"/>
    </location>
</feature>
<evidence type="ECO:0000259" key="1">
    <source>
        <dbReference type="PROSITE" id="PS51462"/>
    </source>
</evidence>
<name>A0ABY5PLJ8_9ACTN</name>
<gene>
    <name evidence="2" type="ORF">LRS13_07125</name>
</gene>
<reference evidence="3" key="1">
    <citation type="submission" date="2021-11" db="EMBL/GenBank/DDBJ databases">
        <title>Cultivation dependent microbiological survey of springs from the worlds oldest radium mine currently devoted to the extraction of radon-saturated water.</title>
        <authorList>
            <person name="Kapinusova G."/>
            <person name="Smrhova T."/>
            <person name="Strejcek M."/>
            <person name="Suman J."/>
            <person name="Jani K."/>
            <person name="Pajer P."/>
            <person name="Uhlik O."/>
        </authorList>
    </citation>
    <scope>NUCLEOTIDE SEQUENCE [LARGE SCALE GENOMIC DNA]</scope>
    <source>
        <strain evidence="3">J379</strain>
    </source>
</reference>
<accession>A0ABY5PLJ8</accession>
<dbReference type="CDD" id="cd02883">
    <property type="entry name" value="NUDIX_Hydrolase"/>
    <property type="match status" value="1"/>
</dbReference>
<evidence type="ECO:0000313" key="3">
    <source>
        <dbReference type="Proteomes" id="UP001058860"/>
    </source>
</evidence>
<dbReference type="Pfam" id="PF00293">
    <property type="entry name" value="NUDIX"/>
    <property type="match status" value="1"/>
</dbReference>
<dbReference type="InterPro" id="IPR000086">
    <property type="entry name" value="NUDIX_hydrolase_dom"/>
</dbReference>
<dbReference type="SUPFAM" id="SSF55811">
    <property type="entry name" value="Nudix"/>
    <property type="match status" value="1"/>
</dbReference>
<evidence type="ECO:0000313" key="2">
    <source>
        <dbReference type="EMBL" id="UUY05285.1"/>
    </source>
</evidence>
<dbReference type="EMBL" id="CP088295">
    <property type="protein sequence ID" value="UUY05285.1"/>
    <property type="molecule type" value="Genomic_DNA"/>
</dbReference>
<keyword evidence="3" id="KW-1185">Reference proteome</keyword>
<sequence>MSTSAPGIELLARGPWPAERVRATWRDAHFEPGSSATEAADRKIAELRDRGSPWHDGIAARLVGYAERDGDLHLDLQPIRWALRLVEENAHDSLSALCVTRDAEGRWLAGRRAAWLSTWAGRWALGAGGAVDPGESPADTLVRELQEEWSVEPERVWGEALLRLPQGMIMFIGQAWLPAGAEVTMDPEHDAYAWWPADPADWPPEADEPLRRMAVMLG</sequence>
<dbReference type="Proteomes" id="UP001058860">
    <property type="component" value="Chromosome"/>
</dbReference>
<proteinExistence type="predicted"/>
<dbReference type="PROSITE" id="PS51462">
    <property type="entry name" value="NUDIX"/>
    <property type="match status" value="1"/>
</dbReference>